<dbReference type="SUPFAM" id="SSF53474">
    <property type="entry name" value="alpha/beta-Hydrolases"/>
    <property type="match status" value="1"/>
</dbReference>
<dbReference type="InterPro" id="IPR029058">
    <property type="entry name" value="AB_hydrolase_fold"/>
</dbReference>
<reference evidence="3 4" key="1">
    <citation type="submission" date="2024-09" db="EMBL/GenBank/DDBJ databases">
        <authorList>
            <person name="Sun Q."/>
            <person name="Mori K."/>
        </authorList>
    </citation>
    <scope>NUCLEOTIDE SEQUENCE [LARGE SCALE GENOMIC DNA]</scope>
    <source>
        <strain evidence="3 4">TBRC 4938</strain>
    </source>
</reference>
<evidence type="ECO:0000313" key="4">
    <source>
        <dbReference type="Proteomes" id="UP001589692"/>
    </source>
</evidence>
<sequence length="273" mass="29829">MMEKRACRLAVRSAGNIRPGRKPVVLLHGWSCHSGFFDPQFSALAGETIVIAPDLPGHGRTADKSELTIEGAADEVAALLSEKDLHDTVLAGWSMGAHVAYSLVERHGTERLACLVIEDMTAKVLNDDGWKLGTSDGTDSARNAQILGTIESHWPQLSYRIADRIFAREAETDPEMLAFAVTQIGAADPKLLRAMWASLTAQDFRALLPGIDIPAHLVTGARSRLYHRRVASWQAEHIRHATIHTFEASGHAPHLEEPGKFNRLLLDLATGVL</sequence>
<evidence type="ECO:0000259" key="2">
    <source>
        <dbReference type="Pfam" id="PF12697"/>
    </source>
</evidence>
<feature type="domain" description="AB hydrolase-1" evidence="2">
    <location>
        <begin position="24"/>
        <end position="263"/>
    </location>
</feature>
<protein>
    <submittedName>
        <fullName evidence="3">Alpha/beta fold hydrolase</fullName>
    </submittedName>
</protein>
<dbReference type="RefSeq" id="WP_377263260.1">
    <property type="nucleotide sequence ID" value="NZ_JBHMAA010000018.1"/>
</dbReference>
<proteinExistence type="predicted"/>
<accession>A0ABV6AJ51</accession>
<name>A0ABV6AJ51_9HYPH</name>
<organism evidence="3 4">
    <name type="scientific">Rhizobium puerariae</name>
    <dbReference type="NCBI Taxonomy" id="1585791"/>
    <lineage>
        <taxon>Bacteria</taxon>
        <taxon>Pseudomonadati</taxon>
        <taxon>Pseudomonadota</taxon>
        <taxon>Alphaproteobacteria</taxon>
        <taxon>Hyphomicrobiales</taxon>
        <taxon>Rhizobiaceae</taxon>
        <taxon>Rhizobium/Agrobacterium group</taxon>
        <taxon>Rhizobium</taxon>
    </lineage>
</organism>
<dbReference type="Proteomes" id="UP001589692">
    <property type="component" value="Unassembled WGS sequence"/>
</dbReference>
<evidence type="ECO:0000313" key="3">
    <source>
        <dbReference type="EMBL" id="MFB9950644.1"/>
    </source>
</evidence>
<gene>
    <name evidence="3" type="ORF">ACFFP0_17465</name>
</gene>
<dbReference type="EMBL" id="JBHMAA010000018">
    <property type="protein sequence ID" value="MFB9950644.1"/>
    <property type="molecule type" value="Genomic_DNA"/>
</dbReference>
<evidence type="ECO:0000256" key="1">
    <source>
        <dbReference type="ARBA" id="ARBA00022801"/>
    </source>
</evidence>
<dbReference type="InterPro" id="IPR050266">
    <property type="entry name" value="AB_hydrolase_sf"/>
</dbReference>
<dbReference type="PANTHER" id="PTHR43798">
    <property type="entry name" value="MONOACYLGLYCEROL LIPASE"/>
    <property type="match status" value="1"/>
</dbReference>
<dbReference type="PANTHER" id="PTHR43798:SF31">
    <property type="entry name" value="AB HYDROLASE SUPERFAMILY PROTEIN YCLE"/>
    <property type="match status" value="1"/>
</dbReference>
<dbReference type="GO" id="GO:0016787">
    <property type="term" value="F:hydrolase activity"/>
    <property type="evidence" value="ECO:0007669"/>
    <property type="project" value="UniProtKB-KW"/>
</dbReference>
<keyword evidence="4" id="KW-1185">Reference proteome</keyword>
<keyword evidence="1 3" id="KW-0378">Hydrolase</keyword>
<comment type="caution">
    <text evidence="3">The sequence shown here is derived from an EMBL/GenBank/DDBJ whole genome shotgun (WGS) entry which is preliminary data.</text>
</comment>
<dbReference type="Pfam" id="PF12697">
    <property type="entry name" value="Abhydrolase_6"/>
    <property type="match status" value="1"/>
</dbReference>
<dbReference type="InterPro" id="IPR000073">
    <property type="entry name" value="AB_hydrolase_1"/>
</dbReference>
<dbReference type="Gene3D" id="3.40.50.1820">
    <property type="entry name" value="alpha/beta hydrolase"/>
    <property type="match status" value="1"/>
</dbReference>